<name>A0AAD6RXQ2_9AGAR</name>
<accession>A0AAD6RXQ2</accession>
<gene>
    <name evidence="1" type="ORF">C8F04DRAFT_1282393</name>
</gene>
<comment type="caution">
    <text evidence="1">The sequence shown here is derived from an EMBL/GenBank/DDBJ whole genome shotgun (WGS) entry which is preliminary data.</text>
</comment>
<dbReference type="AlphaFoldDB" id="A0AAD6RXQ2"/>
<sequence length="171" mass="18379">MPLRVNGVLAASPLSTTTPYTVLSATFLYLRRIIFECNDIDLYAALLVRHGIPTETLDTITDCCVALLSYFFSGCCVGDAASEFPGCHQIGGNGRGFESGLDMAYFALTLASSSDRMHTSSVILSAVALGYTLTGDPNVDHLAERGASMFILGRPPYDAVYNSLVPVVHRF</sequence>
<organism evidence="1 2">
    <name type="scientific">Mycena alexandri</name>
    <dbReference type="NCBI Taxonomy" id="1745969"/>
    <lineage>
        <taxon>Eukaryota</taxon>
        <taxon>Fungi</taxon>
        <taxon>Dikarya</taxon>
        <taxon>Basidiomycota</taxon>
        <taxon>Agaricomycotina</taxon>
        <taxon>Agaricomycetes</taxon>
        <taxon>Agaricomycetidae</taxon>
        <taxon>Agaricales</taxon>
        <taxon>Marasmiineae</taxon>
        <taxon>Mycenaceae</taxon>
        <taxon>Mycena</taxon>
    </lineage>
</organism>
<reference evidence="1" key="1">
    <citation type="submission" date="2023-03" db="EMBL/GenBank/DDBJ databases">
        <title>Massive genome expansion in bonnet fungi (Mycena s.s.) driven by repeated elements and novel gene families across ecological guilds.</title>
        <authorList>
            <consortium name="Lawrence Berkeley National Laboratory"/>
            <person name="Harder C.B."/>
            <person name="Miyauchi S."/>
            <person name="Viragh M."/>
            <person name="Kuo A."/>
            <person name="Thoen E."/>
            <person name="Andreopoulos B."/>
            <person name="Lu D."/>
            <person name="Skrede I."/>
            <person name="Drula E."/>
            <person name="Henrissat B."/>
            <person name="Morin E."/>
            <person name="Kohler A."/>
            <person name="Barry K."/>
            <person name="LaButti K."/>
            <person name="Morin E."/>
            <person name="Salamov A."/>
            <person name="Lipzen A."/>
            <person name="Mereny Z."/>
            <person name="Hegedus B."/>
            <person name="Baldrian P."/>
            <person name="Stursova M."/>
            <person name="Weitz H."/>
            <person name="Taylor A."/>
            <person name="Grigoriev I.V."/>
            <person name="Nagy L.G."/>
            <person name="Martin F."/>
            <person name="Kauserud H."/>
        </authorList>
    </citation>
    <scope>NUCLEOTIDE SEQUENCE</scope>
    <source>
        <strain evidence="1">CBHHK200</strain>
    </source>
</reference>
<proteinExistence type="predicted"/>
<evidence type="ECO:0000313" key="2">
    <source>
        <dbReference type="Proteomes" id="UP001218188"/>
    </source>
</evidence>
<protein>
    <submittedName>
        <fullName evidence="1">Uncharacterized protein</fullName>
    </submittedName>
</protein>
<dbReference type="Proteomes" id="UP001218188">
    <property type="component" value="Unassembled WGS sequence"/>
</dbReference>
<evidence type="ECO:0000313" key="1">
    <source>
        <dbReference type="EMBL" id="KAJ7016180.1"/>
    </source>
</evidence>
<dbReference type="EMBL" id="JARJCM010000573">
    <property type="protein sequence ID" value="KAJ7016180.1"/>
    <property type="molecule type" value="Genomic_DNA"/>
</dbReference>
<keyword evidence="2" id="KW-1185">Reference proteome</keyword>